<dbReference type="GO" id="GO:0006313">
    <property type="term" value="P:DNA transposition"/>
    <property type="evidence" value="ECO:0007669"/>
    <property type="project" value="InterPro"/>
</dbReference>
<dbReference type="InterPro" id="IPR002559">
    <property type="entry name" value="Transposase_11"/>
</dbReference>
<name>Q2J5T3_FRACC</name>
<dbReference type="GO" id="GO:0003677">
    <property type="term" value="F:DNA binding"/>
    <property type="evidence" value="ECO:0007669"/>
    <property type="project" value="InterPro"/>
</dbReference>
<dbReference type="AlphaFoldDB" id="Q2J5T3"/>
<dbReference type="KEGG" id="fra:Francci3_4009"/>
<evidence type="ECO:0000256" key="1">
    <source>
        <dbReference type="SAM" id="MobiDB-lite"/>
    </source>
</evidence>
<dbReference type="PhylomeDB" id="Q2J5T3"/>
<feature type="region of interest" description="Disordered" evidence="1">
    <location>
        <begin position="209"/>
        <end position="232"/>
    </location>
</feature>
<evidence type="ECO:0000313" key="3">
    <source>
        <dbReference type="EMBL" id="ABD13359.1"/>
    </source>
</evidence>
<dbReference type="PANTHER" id="PTHR30007">
    <property type="entry name" value="PHP DOMAIN PROTEIN"/>
    <property type="match status" value="1"/>
</dbReference>
<evidence type="ECO:0000313" key="4">
    <source>
        <dbReference type="Proteomes" id="UP000001937"/>
    </source>
</evidence>
<dbReference type="GO" id="GO:0004803">
    <property type="term" value="F:transposase activity"/>
    <property type="evidence" value="ECO:0007669"/>
    <property type="project" value="InterPro"/>
</dbReference>
<protein>
    <submittedName>
        <fullName evidence="3">Transposase, IS4 family</fullName>
    </submittedName>
</protein>
<reference evidence="3 4" key="1">
    <citation type="journal article" date="2007" name="Genome Res.">
        <title>Genome characteristics of facultatively symbiotic Frankia sp. strains reflect host range and host plant biogeography.</title>
        <authorList>
            <person name="Normand P."/>
            <person name="Lapierre P."/>
            <person name="Tisa L.S."/>
            <person name="Gogarten J.P."/>
            <person name="Alloisio N."/>
            <person name="Bagnarol E."/>
            <person name="Bassi C.A."/>
            <person name="Berry A.M."/>
            <person name="Bickhart D.M."/>
            <person name="Choisne N."/>
            <person name="Couloux A."/>
            <person name="Cournoyer B."/>
            <person name="Cruveiller S."/>
            <person name="Daubin V."/>
            <person name="Demange N."/>
            <person name="Francino M.P."/>
            <person name="Goltsman E."/>
            <person name="Huang Y."/>
            <person name="Kopp O.R."/>
            <person name="Labarre L."/>
            <person name="Lapidus A."/>
            <person name="Lavire C."/>
            <person name="Marechal J."/>
            <person name="Martinez M."/>
            <person name="Mastronunzio J.E."/>
            <person name="Mullin B.C."/>
            <person name="Niemann J."/>
            <person name="Pujic P."/>
            <person name="Rawnsley T."/>
            <person name="Rouy Z."/>
            <person name="Schenowitz C."/>
            <person name="Sellstedt A."/>
            <person name="Tavares F."/>
            <person name="Tomkins J.P."/>
            <person name="Vallenet D."/>
            <person name="Valverde C."/>
            <person name="Wall L.G."/>
            <person name="Wang Y."/>
            <person name="Medigue C."/>
            <person name="Benson D.R."/>
        </authorList>
    </citation>
    <scope>NUCLEOTIDE SEQUENCE [LARGE SCALE GENOMIC DNA]</scope>
    <source>
        <strain evidence="4">DSM 45818 / CECT 9043 / CcI3</strain>
    </source>
</reference>
<dbReference type="EMBL" id="CP000249">
    <property type="protein sequence ID" value="ABD13359.1"/>
    <property type="molecule type" value="Genomic_DNA"/>
</dbReference>
<dbReference type="eggNOG" id="COG3293">
    <property type="taxonomic scope" value="Bacteria"/>
</dbReference>
<feature type="region of interest" description="Disordered" evidence="1">
    <location>
        <begin position="77"/>
        <end position="98"/>
    </location>
</feature>
<proteinExistence type="predicted"/>
<dbReference type="Proteomes" id="UP000001937">
    <property type="component" value="Chromosome"/>
</dbReference>
<evidence type="ECO:0000259" key="2">
    <source>
        <dbReference type="Pfam" id="PF01609"/>
    </source>
</evidence>
<keyword evidence="4" id="KW-1185">Reference proteome</keyword>
<sequence>MHLATDRRCRPLSIILTPGQAADSPRFLPVLKKIKVRGPVGRPRTRPDAVAGDKAYSSRANRAHLRTRKIQAVIPEKADQTANRKKRGSAGGRPVSHDATLYKDRNTVERGINKIKEWRGLATRYDKTPVGTDPNCRHLTCPCQGRHRSSIPGGQSLLSEPEGRAEGCEPVLAGLVVRQGAFDQSPEDWCVVSFVSVGEFVDEDVVDETDRELHGRPMDVDSPGGAERAPSVAEVAHVEAGDVDTHAAGPGTDAGW</sequence>
<dbReference type="PANTHER" id="PTHR30007:SF1">
    <property type="entry name" value="BLR1914 PROTEIN"/>
    <property type="match status" value="1"/>
</dbReference>
<gene>
    <name evidence="3" type="ordered locus">Francci3_4009</name>
</gene>
<dbReference type="Pfam" id="PF01609">
    <property type="entry name" value="DDE_Tnp_1"/>
    <property type="match status" value="1"/>
</dbReference>
<feature type="domain" description="Transposase IS4-like" evidence="2">
    <location>
        <begin position="1"/>
        <end position="127"/>
    </location>
</feature>
<dbReference type="HOGENOM" id="CLU_1084850_0_0_11"/>
<accession>Q2J5T3</accession>
<dbReference type="STRING" id="106370.Francci3_4009"/>
<organism evidence="3 4">
    <name type="scientific">Frankia casuarinae (strain DSM 45818 / CECT 9043 / HFP020203 / CcI3)</name>
    <dbReference type="NCBI Taxonomy" id="106370"/>
    <lineage>
        <taxon>Bacteria</taxon>
        <taxon>Bacillati</taxon>
        <taxon>Actinomycetota</taxon>
        <taxon>Actinomycetes</taxon>
        <taxon>Frankiales</taxon>
        <taxon>Frankiaceae</taxon>
        <taxon>Frankia</taxon>
    </lineage>
</organism>